<dbReference type="SMART" id="SM00220">
    <property type="entry name" value="S_TKc"/>
    <property type="match status" value="1"/>
</dbReference>
<dbReference type="PROSITE" id="PS00108">
    <property type="entry name" value="PROTEIN_KINASE_ST"/>
    <property type="match status" value="1"/>
</dbReference>
<evidence type="ECO:0000256" key="10">
    <source>
        <dbReference type="SAM" id="Coils"/>
    </source>
</evidence>
<name>A0A6V3J8A2_9EUKA</name>
<keyword evidence="4" id="KW-0418">Kinase</keyword>
<feature type="domain" description="Protein kinase" evidence="12">
    <location>
        <begin position="18"/>
        <end position="292"/>
    </location>
</feature>
<dbReference type="InterPro" id="IPR030616">
    <property type="entry name" value="Aur-like"/>
</dbReference>
<dbReference type="Gene3D" id="1.10.510.10">
    <property type="entry name" value="Transferase(Phosphotransferase) domain 1"/>
    <property type="match status" value="1"/>
</dbReference>
<gene>
    <name evidence="13" type="ORF">LGLO00237_LOCUS2496</name>
    <name evidence="14" type="ORF">LGLO00237_LOCUS2500</name>
</gene>
<dbReference type="GO" id="GO:0005524">
    <property type="term" value="F:ATP binding"/>
    <property type="evidence" value="ECO:0007669"/>
    <property type="project" value="UniProtKB-UniRule"/>
</dbReference>
<evidence type="ECO:0000256" key="4">
    <source>
        <dbReference type="ARBA" id="ARBA00022777"/>
    </source>
</evidence>
<keyword evidence="1" id="KW-0723">Serine/threonine-protein kinase</keyword>
<evidence type="ECO:0000256" key="3">
    <source>
        <dbReference type="ARBA" id="ARBA00022741"/>
    </source>
</evidence>
<protein>
    <recommendedName>
        <fullName evidence="12">Protein kinase domain-containing protein</fullName>
    </recommendedName>
</protein>
<evidence type="ECO:0000256" key="2">
    <source>
        <dbReference type="ARBA" id="ARBA00022679"/>
    </source>
</evidence>
<evidence type="ECO:0000313" key="14">
    <source>
        <dbReference type="EMBL" id="CAE0647549.1"/>
    </source>
</evidence>
<keyword evidence="10" id="KW-0175">Coiled coil</keyword>
<evidence type="ECO:0000313" key="13">
    <source>
        <dbReference type="EMBL" id="CAE0647544.1"/>
    </source>
</evidence>
<dbReference type="PROSITE" id="PS50011">
    <property type="entry name" value="PROTEIN_KINASE_DOM"/>
    <property type="match status" value="1"/>
</dbReference>
<feature type="region of interest" description="Disordered" evidence="11">
    <location>
        <begin position="448"/>
        <end position="469"/>
    </location>
</feature>
<dbReference type="SUPFAM" id="SSF56112">
    <property type="entry name" value="Protein kinase-like (PK-like)"/>
    <property type="match status" value="1"/>
</dbReference>
<organism evidence="13">
    <name type="scientific">Lotharella globosa</name>
    <dbReference type="NCBI Taxonomy" id="91324"/>
    <lineage>
        <taxon>Eukaryota</taxon>
        <taxon>Sar</taxon>
        <taxon>Rhizaria</taxon>
        <taxon>Cercozoa</taxon>
        <taxon>Chlorarachniophyceae</taxon>
        <taxon>Lotharella</taxon>
    </lineage>
</organism>
<proteinExistence type="predicted"/>
<sequence length="531" mass="59100">METKKSSVVHTSKQFGKYVLKQTLGKGATSITKVGLDPQTGKRVAIKILFHSNNADELKQRRRAFEQERKLLSRVKHKNVMRLEFVDWDVKIKHPSGDVRNAAVLGLELCQNGELMDHLLASAKFSEVVARTIFKSIVEGLHACHKADIAHRDLKPENILVDHNFDVKIADFGFSRLDSRRGMETHVGTLPYMAPEILSGIPYTKSADVWSIGVILFILVVGYPPYQRPTSSDYWWHALVTQRDNARFWGGHMKVAQGLSFPKDLKDLLWNLLEVSTGKRLTCAQILAHPWLKGKILTQSELAKTLSERSAGSLEAILKRTNSPGEDKRQAQVFRDALDSGKRKTLAEAIQKAITDAEKGLVKPILLPSSFVGGAMQLDVEGVTTQQAYVKLLEAIQKMQPSTETLGKSVQDRLQVVSISVQPEAAVIQIDVRNGDDSVEVQATIFSDGKGDGQAESSGEERRIDTEDNKSYTLQQFKSMYGPSEGEDLFNTAPKVPTAGSKVSFQRLNGKWDDYGHVVLRLKRALSKKNS</sequence>
<dbReference type="InterPro" id="IPR008271">
    <property type="entry name" value="Ser/Thr_kinase_AS"/>
</dbReference>
<evidence type="ECO:0000256" key="11">
    <source>
        <dbReference type="SAM" id="MobiDB-lite"/>
    </source>
</evidence>
<keyword evidence="2" id="KW-0808">Transferase</keyword>
<feature type="compositionally biased region" description="Basic and acidic residues" evidence="11">
    <location>
        <begin position="449"/>
        <end position="469"/>
    </location>
</feature>
<feature type="active site" description="Proton acceptor" evidence="6">
    <location>
        <position position="153"/>
    </location>
</feature>
<evidence type="ECO:0000256" key="5">
    <source>
        <dbReference type="ARBA" id="ARBA00022840"/>
    </source>
</evidence>
<feature type="coiled-coil region" evidence="10">
    <location>
        <begin position="48"/>
        <end position="75"/>
    </location>
</feature>
<dbReference type="Pfam" id="PF00069">
    <property type="entry name" value="Pkinase"/>
    <property type="match status" value="1"/>
</dbReference>
<feature type="cross-link" description="Glycyl lysine isopeptide (Lys-Gly) (interchain with G-Cter in SUMO2)" evidence="8">
    <location>
        <position position="155"/>
    </location>
</feature>
<dbReference type="PROSITE" id="PS00107">
    <property type="entry name" value="PROTEIN_KINASE_ATP"/>
    <property type="match status" value="1"/>
</dbReference>
<feature type="binding site" evidence="7 9">
    <location>
        <position position="47"/>
    </location>
    <ligand>
        <name>ATP</name>
        <dbReference type="ChEBI" id="CHEBI:30616"/>
    </ligand>
</feature>
<evidence type="ECO:0000256" key="6">
    <source>
        <dbReference type="PIRSR" id="PIRSR630616-1"/>
    </source>
</evidence>
<dbReference type="AlphaFoldDB" id="A0A6V3J8A2"/>
<dbReference type="PANTHER" id="PTHR24350">
    <property type="entry name" value="SERINE/THREONINE-PROTEIN KINASE IAL-RELATED"/>
    <property type="match status" value="1"/>
</dbReference>
<dbReference type="GO" id="GO:0004674">
    <property type="term" value="F:protein serine/threonine kinase activity"/>
    <property type="evidence" value="ECO:0007669"/>
    <property type="project" value="UniProtKB-KW"/>
</dbReference>
<reference evidence="13" key="1">
    <citation type="submission" date="2021-01" db="EMBL/GenBank/DDBJ databases">
        <authorList>
            <person name="Corre E."/>
            <person name="Pelletier E."/>
            <person name="Niang G."/>
            <person name="Scheremetjew M."/>
            <person name="Finn R."/>
            <person name="Kale V."/>
            <person name="Holt S."/>
            <person name="Cochrane G."/>
            <person name="Meng A."/>
            <person name="Brown T."/>
            <person name="Cohen L."/>
        </authorList>
    </citation>
    <scope>NUCLEOTIDE SEQUENCE</scope>
    <source>
        <strain evidence="13">CCCM811</strain>
    </source>
</reference>
<evidence type="ECO:0000256" key="1">
    <source>
        <dbReference type="ARBA" id="ARBA00022527"/>
    </source>
</evidence>
<evidence type="ECO:0000259" key="12">
    <source>
        <dbReference type="PROSITE" id="PS50011"/>
    </source>
</evidence>
<accession>A0A6V3J8A2</accession>
<dbReference type="InterPro" id="IPR017441">
    <property type="entry name" value="Protein_kinase_ATP_BS"/>
</dbReference>
<evidence type="ECO:0000256" key="8">
    <source>
        <dbReference type="PIRSR" id="PIRSR630616-3"/>
    </source>
</evidence>
<feature type="binding site" evidence="7">
    <location>
        <begin position="157"/>
        <end position="158"/>
    </location>
    <ligand>
        <name>ATP</name>
        <dbReference type="ChEBI" id="CHEBI:30616"/>
    </ligand>
</feature>
<dbReference type="EMBL" id="HBIV01003624">
    <property type="protein sequence ID" value="CAE0647544.1"/>
    <property type="molecule type" value="Transcribed_RNA"/>
</dbReference>
<dbReference type="InterPro" id="IPR011009">
    <property type="entry name" value="Kinase-like_dom_sf"/>
</dbReference>
<feature type="binding site" evidence="7">
    <location>
        <position position="171"/>
    </location>
    <ligand>
        <name>ATP</name>
        <dbReference type="ChEBI" id="CHEBI:30616"/>
    </ligand>
</feature>
<keyword evidence="5 7" id="KW-0067">ATP-binding</keyword>
<evidence type="ECO:0000256" key="9">
    <source>
        <dbReference type="PROSITE-ProRule" id="PRU10141"/>
    </source>
</evidence>
<evidence type="ECO:0000256" key="7">
    <source>
        <dbReference type="PIRSR" id="PIRSR630616-2"/>
    </source>
</evidence>
<keyword evidence="3 7" id="KW-0547">Nucleotide-binding</keyword>
<dbReference type="EMBL" id="HBIV01003628">
    <property type="protein sequence ID" value="CAE0647549.1"/>
    <property type="molecule type" value="Transcribed_RNA"/>
</dbReference>
<dbReference type="InterPro" id="IPR000719">
    <property type="entry name" value="Prot_kinase_dom"/>
</dbReference>
<dbReference type="FunFam" id="1.10.510.10:FF:000571">
    <property type="entry name" value="Maternal embryonic leucine zipper kinase"/>
    <property type="match status" value="1"/>
</dbReference>